<comment type="caution">
    <text evidence="1">The sequence shown here is derived from an EMBL/GenBank/DDBJ whole genome shotgun (WGS) entry which is preliminary data.</text>
</comment>
<proteinExistence type="predicted"/>
<organism evidence="1 2">
    <name type="scientific">Caenimonas terrae</name>
    <dbReference type="NCBI Taxonomy" id="696074"/>
    <lineage>
        <taxon>Bacteria</taxon>
        <taxon>Pseudomonadati</taxon>
        <taxon>Pseudomonadota</taxon>
        <taxon>Betaproteobacteria</taxon>
        <taxon>Burkholderiales</taxon>
        <taxon>Comamonadaceae</taxon>
        <taxon>Caenimonas</taxon>
    </lineage>
</organism>
<gene>
    <name evidence="1" type="ORF">ACFPOE_15815</name>
</gene>
<evidence type="ECO:0000313" key="2">
    <source>
        <dbReference type="Proteomes" id="UP001596037"/>
    </source>
</evidence>
<dbReference type="Proteomes" id="UP001596037">
    <property type="component" value="Unassembled WGS sequence"/>
</dbReference>
<dbReference type="SUPFAM" id="SSF158682">
    <property type="entry name" value="TerB-like"/>
    <property type="match status" value="1"/>
</dbReference>
<dbReference type="RefSeq" id="WP_376851088.1">
    <property type="nucleotide sequence ID" value="NZ_JBHSMF010000009.1"/>
</dbReference>
<keyword evidence="2" id="KW-1185">Reference proteome</keyword>
<dbReference type="InterPro" id="IPR029024">
    <property type="entry name" value="TerB-like"/>
</dbReference>
<accession>A0ABW0NJC3</accession>
<protein>
    <submittedName>
        <fullName evidence="1">TerB family tellurite resistance protein</fullName>
    </submittedName>
</protein>
<reference evidence="2" key="1">
    <citation type="journal article" date="2019" name="Int. J. Syst. Evol. Microbiol.">
        <title>The Global Catalogue of Microorganisms (GCM) 10K type strain sequencing project: providing services to taxonomists for standard genome sequencing and annotation.</title>
        <authorList>
            <consortium name="The Broad Institute Genomics Platform"/>
            <consortium name="The Broad Institute Genome Sequencing Center for Infectious Disease"/>
            <person name="Wu L."/>
            <person name="Ma J."/>
        </authorList>
    </citation>
    <scope>NUCLEOTIDE SEQUENCE [LARGE SCALE GENOMIC DNA]</scope>
    <source>
        <strain evidence="2">CCUG 57401</strain>
    </source>
</reference>
<evidence type="ECO:0000313" key="1">
    <source>
        <dbReference type="EMBL" id="MFC5499014.1"/>
    </source>
</evidence>
<dbReference type="Gene3D" id="1.10.3680.10">
    <property type="entry name" value="TerB-like"/>
    <property type="match status" value="1"/>
</dbReference>
<sequence length="132" mass="14792">MRSYPRNSAQAAARIVALAAIVDGHLSHSELRILDRLDAHRRLGLDRLQMHDVIRDLTEDLLSTASSHWDAACRIDAETLSALMAEVDDPQLRETVLHLCLAVAQVDDHWSDGELWIIAAASERWQLPALPR</sequence>
<name>A0ABW0NJC3_9BURK</name>
<dbReference type="EMBL" id="JBHSMF010000009">
    <property type="protein sequence ID" value="MFC5499014.1"/>
    <property type="molecule type" value="Genomic_DNA"/>
</dbReference>